<evidence type="ECO:0000313" key="3">
    <source>
        <dbReference type="Proteomes" id="UP000521872"/>
    </source>
</evidence>
<dbReference type="AlphaFoldDB" id="A0A8H4R2U0"/>
<name>A0A8H4R2U0_9AGAR</name>
<feature type="region of interest" description="Disordered" evidence="1">
    <location>
        <begin position="1"/>
        <end position="29"/>
    </location>
</feature>
<organism evidence="2 3">
    <name type="scientific">Agrocybe pediades</name>
    <dbReference type="NCBI Taxonomy" id="84607"/>
    <lineage>
        <taxon>Eukaryota</taxon>
        <taxon>Fungi</taxon>
        <taxon>Dikarya</taxon>
        <taxon>Basidiomycota</taxon>
        <taxon>Agaricomycotina</taxon>
        <taxon>Agaricomycetes</taxon>
        <taxon>Agaricomycetidae</taxon>
        <taxon>Agaricales</taxon>
        <taxon>Agaricineae</taxon>
        <taxon>Strophariaceae</taxon>
        <taxon>Agrocybe</taxon>
    </lineage>
</organism>
<protein>
    <submittedName>
        <fullName evidence="2">Uncharacterized protein</fullName>
    </submittedName>
</protein>
<evidence type="ECO:0000313" key="2">
    <source>
        <dbReference type="EMBL" id="KAF4621736.1"/>
    </source>
</evidence>
<evidence type="ECO:0000256" key="1">
    <source>
        <dbReference type="SAM" id="MobiDB-lite"/>
    </source>
</evidence>
<reference evidence="2 3" key="1">
    <citation type="submission" date="2019-12" db="EMBL/GenBank/DDBJ databases">
        <authorList>
            <person name="Floudas D."/>
            <person name="Bentzer J."/>
            <person name="Ahren D."/>
            <person name="Johansson T."/>
            <person name="Persson P."/>
            <person name="Tunlid A."/>
        </authorList>
    </citation>
    <scope>NUCLEOTIDE SEQUENCE [LARGE SCALE GENOMIC DNA]</scope>
    <source>
        <strain evidence="2 3">CBS 102.39</strain>
    </source>
</reference>
<gene>
    <name evidence="2" type="ORF">D9613_012179</name>
</gene>
<dbReference type="EMBL" id="JAACJL010000004">
    <property type="protein sequence ID" value="KAF4621736.1"/>
    <property type="molecule type" value="Genomic_DNA"/>
</dbReference>
<accession>A0A8H4R2U0</accession>
<proteinExistence type="predicted"/>
<comment type="caution">
    <text evidence="2">The sequence shown here is derived from an EMBL/GenBank/DDBJ whole genome shotgun (WGS) entry which is preliminary data.</text>
</comment>
<dbReference type="Proteomes" id="UP000521872">
    <property type="component" value="Unassembled WGS sequence"/>
</dbReference>
<keyword evidence="3" id="KW-1185">Reference proteome</keyword>
<sequence length="360" mass="40630">MVSGTPLKRPRQDENENTPLQPRRKRVPRDLFRIPLTPCQPSQPLFSTPDISFKSAPLTPDDFCFHTPSRPPKKQPPIPLLTPEDVERMRKAHREQERERAERAVQAERASKAAKVEEVLKTMRSLQLPLHEFVHEVLTSQDQQHSSQATKLLKSHGQTLLEDIKQRAPALPRYGASVTEMLDKFSLKGFLEDAESIAPTTSNILRQIGLAHPLEGQELSFKDRDLIIATTVCMLIKSRNEHATSFQTPMAIYLLAYGTSRSLFSVLNHAGFTISYTQAVLKLRQLGEERNLLSKETVREHVCMLVWDNLNIALKVAQQRDDNKDSYENGTTATLIPLYGAKQGVLPLHSNLLAHVANQS</sequence>